<keyword evidence="11 12" id="KW-0472">Membrane</keyword>
<dbReference type="Pfam" id="PF01292">
    <property type="entry name" value="Ni_hydr_CYTB"/>
    <property type="match status" value="1"/>
</dbReference>
<evidence type="ECO:0000256" key="2">
    <source>
        <dbReference type="ARBA" id="ARBA00008622"/>
    </source>
</evidence>
<dbReference type="PANTHER" id="PTHR30485">
    <property type="entry name" value="NI/FE-HYDROGENASE 1 B-TYPE CYTOCHROME SUBUNIT"/>
    <property type="match status" value="1"/>
</dbReference>
<proteinExistence type="inferred from homology"/>
<keyword evidence="15" id="KW-1185">Reference proteome</keyword>
<keyword evidence="6 12" id="KW-0812">Transmembrane</keyword>
<evidence type="ECO:0000256" key="7">
    <source>
        <dbReference type="ARBA" id="ARBA00022723"/>
    </source>
</evidence>
<dbReference type="PANTHER" id="PTHR30485:SF1">
    <property type="entry name" value="CYTOCHROME YDHU-RELATED"/>
    <property type="match status" value="1"/>
</dbReference>
<dbReference type="GO" id="GO:0022904">
    <property type="term" value="P:respiratory electron transport chain"/>
    <property type="evidence" value="ECO:0007669"/>
    <property type="project" value="InterPro"/>
</dbReference>
<evidence type="ECO:0000259" key="13">
    <source>
        <dbReference type="Pfam" id="PF01292"/>
    </source>
</evidence>
<dbReference type="InterPro" id="IPR011577">
    <property type="entry name" value="Cyt_b561_bac/Ni-Hgenase"/>
</dbReference>
<keyword evidence="7" id="KW-0479">Metal-binding</keyword>
<evidence type="ECO:0000256" key="1">
    <source>
        <dbReference type="ARBA" id="ARBA00004651"/>
    </source>
</evidence>
<evidence type="ECO:0000256" key="11">
    <source>
        <dbReference type="ARBA" id="ARBA00023136"/>
    </source>
</evidence>
<feature type="transmembrane region" description="Helical" evidence="12">
    <location>
        <begin position="158"/>
        <end position="178"/>
    </location>
</feature>
<evidence type="ECO:0000256" key="6">
    <source>
        <dbReference type="ARBA" id="ARBA00022692"/>
    </source>
</evidence>
<dbReference type="STRING" id="1168289.GCA_000259075_01509"/>
<dbReference type="Proteomes" id="UP000252733">
    <property type="component" value="Unassembled WGS sequence"/>
</dbReference>
<keyword evidence="3" id="KW-0813">Transport</keyword>
<evidence type="ECO:0000256" key="4">
    <source>
        <dbReference type="ARBA" id="ARBA00022475"/>
    </source>
</evidence>
<dbReference type="SUPFAM" id="SSF81342">
    <property type="entry name" value="Transmembrane di-heme cytochromes"/>
    <property type="match status" value="1"/>
</dbReference>
<keyword evidence="9 12" id="KW-1133">Transmembrane helix</keyword>
<evidence type="ECO:0000313" key="14">
    <source>
        <dbReference type="EMBL" id="RCW36088.1"/>
    </source>
</evidence>
<dbReference type="InterPro" id="IPR051542">
    <property type="entry name" value="Hydrogenase_cytochrome"/>
</dbReference>
<feature type="transmembrane region" description="Helical" evidence="12">
    <location>
        <begin position="114"/>
        <end position="138"/>
    </location>
</feature>
<sequence>MQKVYIYKKFERFWHWTQAALIFFLALTGFEVHGSFSFLGYEQAVESHRVAAWMLLILIAFSIFWHFTTGEWRQYIPTFSKLQAQIRYYTVGIFKGEPHPTRKSVRKKLNPLQALTYLGFKLVMAPLLVITGIVYMFYRTIDANNMVIVSDIPLEIVAFLHTLGAYLIIMFAIVHVYMTTTGHTPTSNIRAMLTGYEDLEDDSEQPLKDENKKEE</sequence>
<keyword evidence="8" id="KW-0249">Electron transport</keyword>
<evidence type="ECO:0000256" key="9">
    <source>
        <dbReference type="ARBA" id="ARBA00022989"/>
    </source>
</evidence>
<name>A0A2T0XT55_9BACT</name>
<evidence type="ECO:0000313" key="15">
    <source>
        <dbReference type="Proteomes" id="UP000252733"/>
    </source>
</evidence>
<dbReference type="EMBL" id="QPIZ01000009">
    <property type="protein sequence ID" value="RCW36088.1"/>
    <property type="molecule type" value="Genomic_DNA"/>
</dbReference>
<evidence type="ECO:0000256" key="5">
    <source>
        <dbReference type="ARBA" id="ARBA00022617"/>
    </source>
</evidence>
<accession>A0A2T0XT55</accession>
<comment type="subcellular location">
    <subcellularLocation>
        <location evidence="1">Cell membrane</location>
        <topology evidence="1">Multi-pass membrane protein</topology>
    </subcellularLocation>
</comment>
<dbReference type="Gene3D" id="1.20.950.20">
    <property type="entry name" value="Transmembrane di-heme cytochromes, Chain C"/>
    <property type="match status" value="1"/>
</dbReference>
<comment type="similarity">
    <text evidence="2">Belongs to the HupC/HyaC/HydC family.</text>
</comment>
<comment type="caution">
    <text evidence="14">The sequence shown here is derived from an EMBL/GenBank/DDBJ whole genome shotgun (WGS) entry which is preliminary data.</text>
</comment>
<evidence type="ECO:0000256" key="10">
    <source>
        <dbReference type="ARBA" id="ARBA00023004"/>
    </source>
</evidence>
<dbReference type="GO" id="GO:0005886">
    <property type="term" value="C:plasma membrane"/>
    <property type="evidence" value="ECO:0007669"/>
    <property type="project" value="UniProtKB-SubCell"/>
</dbReference>
<protein>
    <submittedName>
        <fullName evidence="14">Thiosulfate reductase cytochrome b subunit</fullName>
    </submittedName>
</protein>
<feature type="transmembrane region" description="Helical" evidence="12">
    <location>
        <begin position="50"/>
        <end position="67"/>
    </location>
</feature>
<dbReference type="AlphaFoldDB" id="A0A2T0XT55"/>
<dbReference type="OrthoDB" id="197262at2"/>
<dbReference type="GO" id="GO:0005506">
    <property type="term" value="F:iron ion binding"/>
    <property type="evidence" value="ECO:0007669"/>
    <property type="project" value="InterPro"/>
</dbReference>
<dbReference type="PRINTS" id="PR00161">
    <property type="entry name" value="NIHGNASECYTB"/>
</dbReference>
<dbReference type="RefSeq" id="WP_106151434.1">
    <property type="nucleotide sequence ID" value="NZ_PVTS01000001.1"/>
</dbReference>
<dbReference type="InterPro" id="IPR000516">
    <property type="entry name" value="Ni-dep_Hydgase_cyt-B"/>
</dbReference>
<keyword evidence="5" id="KW-0349">Heme</keyword>
<evidence type="ECO:0000256" key="3">
    <source>
        <dbReference type="ARBA" id="ARBA00022448"/>
    </source>
</evidence>
<dbReference type="InterPro" id="IPR016174">
    <property type="entry name" value="Di-haem_cyt_TM"/>
</dbReference>
<keyword evidence="10" id="KW-0408">Iron</keyword>
<evidence type="ECO:0000256" key="12">
    <source>
        <dbReference type="SAM" id="Phobius"/>
    </source>
</evidence>
<dbReference type="GO" id="GO:0020037">
    <property type="term" value="F:heme binding"/>
    <property type="evidence" value="ECO:0007669"/>
    <property type="project" value="TreeGrafter"/>
</dbReference>
<evidence type="ECO:0000256" key="8">
    <source>
        <dbReference type="ARBA" id="ARBA00022982"/>
    </source>
</evidence>
<keyword evidence="4" id="KW-1003">Cell membrane</keyword>
<reference evidence="14 15" key="1">
    <citation type="submission" date="2018-07" db="EMBL/GenBank/DDBJ databases">
        <title>Freshwater and sediment microbial communities from various areas in North America, analyzing microbe dynamics in response to fracking.</title>
        <authorList>
            <person name="Lamendella R."/>
        </authorList>
    </citation>
    <scope>NUCLEOTIDE SEQUENCE [LARGE SCALE GENOMIC DNA]</scope>
    <source>
        <strain evidence="14 15">160A</strain>
    </source>
</reference>
<organism evidence="14 15">
    <name type="scientific">Marinilabilia salmonicolor</name>
    <dbReference type="NCBI Taxonomy" id="989"/>
    <lineage>
        <taxon>Bacteria</taxon>
        <taxon>Pseudomonadati</taxon>
        <taxon>Bacteroidota</taxon>
        <taxon>Bacteroidia</taxon>
        <taxon>Marinilabiliales</taxon>
        <taxon>Marinilabiliaceae</taxon>
        <taxon>Marinilabilia</taxon>
    </lineage>
</organism>
<dbReference type="GO" id="GO:0009055">
    <property type="term" value="F:electron transfer activity"/>
    <property type="evidence" value="ECO:0007669"/>
    <property type="project" value="InterPro"/>
</dbReference>
<gene>
    <name evidence="14" type="ORF">DFO77_10952</name>
</gene>
<feature type="domain" description="Cytochrome b561 bacterial/Ni-hydrogenase" evidence="13">
    <location>
        <begin position="7"/>
        <end position="195"/>
    </location>
</feature>